<keyword evidence="1" id="KW-0479">Metal-binding</keyword>
<dbReference type="Gene3D" id="3.80.30.30">
    <property type="match status" value="1"/>
</dbReference>
<dbReference type="SFLD" id="SFLDG01084">
    <property type="entry name" value="Uncharacterised_Radical_SAM_Su"/>
    <property type="match status" value="1"/>
</dbReference>
<evidence type="ECO:0000313" key="6">
    <source>
        <dbReference type="Proteomes" id="UP000257123"/>
    </source>
</evidence>
<dbReference type="Pfam" id="PF04055">
    <property type="entry name" value="Radical_SAM"/>
    <property type="match status" value="1"/>
</dbReference>
<keyword evidence="2" id="KW-0408">Iron</keyword>
<keyword evidence="3" id="KW-0411">Iron-sulfur</keyword>
<sequence>MRISLNAVRPFDPWGNPLCTCPFKYGLNPYTGCGHKCLYCYITSYIPDAFNPRPKEDLLDKVRRDLEKIPRGAMISLSNSSDPYTPPEAKLGLTRRVLQTLLERGYRVIIVTKSPLVLRDLDILQRHRGRVAVQITITTLRDGLASVLEPGAPRPAGRLEAVRRLAEAGIPVTVRLDPLIPLLNDDVENIEEVVAKAAGAGAKHLVASTYKAKRDNFARLAKAFPDKAPTWRRMYFQEGEYFHGQWHAPREYRRRVLALVAEIARRHGLQFNICREEFTDLNTPGAYCDGSHLLA</sequence>
<dbReference type="SFLD" id="SFLDS00029">
    <property type="entry name" value="Radical_SAM"/>
    <property type="match status" value="1"/>
</dbReference>
<dbReference type="PROSITE" id="PS51918">
    <property type="entry name" value="RADICAL_SAM"/>
    <property type="match status" value="1"/>
</dbReference>
<evidence type="ECO:0000256" key="3">
    <source>
        <dbReference type="ARBA" id="ARBA00023014"/>
    </source>
</evidence>
<dbReference type="GO" id="GO:0003824">
    <property type="term" value="F:catalytic activity"/>
    <property type="evidence" value="ECO:0007669"/>
    <property type="project" value="InterPro"/>
</dbReference>
<accession>A0A371R0I5</accession>
<comment type="caution">
    <text evidence="5">The sequence shown here is derived from an EMBL/GenBank/DDBJ whole genome shotgun (WGS) entry which is preliminary data.</text>
</comment>
<dbReference type="SMART" id="SM00729">
    <property type="entry name" value="Elp3"/>
    <property type="match status" value="1"/>
</dbReference>
<dbReference type="InterPro" id="IPR006638">
    <property type="entry name" value="Elp3/MiaA/NifB-like_rSAM"/>
</dbReference>
<dbReference type="PANTHER" id="PTHR43432:SF3">
    <property type="entry name" value="SLR0285 PROTEIN"/>
    <property type="match status" value="1"/>
</dbReference>
<protein>
    <submittedName>
        <fullName evidence="5">Radical SAM protein</fullName>
    </submittedName>
</protein>
<dbReference type="SUPFAM" id="SSF102114">
    <property type="entry name" value="Radical SAM enzymes"/>
    <property type="match status" value="1"/>
</dbReference>
<evidence type="ECO:0000256" key="2">
    <source>
        <dbReference type="ARBA" id="ARBA00023004"/>
    </source>
</evidence>
<dbReference type="PANTHER" id="PTHR43432">
    <property type="entry name" value="SLR0285 PROTEIN"/>
    <property type="match status" value="1"/>
</dbReference>
<organism evidence="5 6">
    <name type="scientific">Pyrobaculum aerophilum</name>
    <dbReference type="NCBI Taxonomy" id="13773"/>
    <lineage>
        <taxon>Archaea</taxon>
        <taxon>Thermoproteota</taxon>
        <taxon>Thermoprotei</taxon>
        <taxon>Thermoproteales</taxon>
        <taxon>Thermoproteaceae</taxon>
        <taxon>Pyrobaculum</taxon>
    </lineage>
</organism>
<feature type="domain" description="Radical SAM core" evidence="4">
    <location>
        <begin position="19"/>
        <end position="248"/>
    </location>
</feature>
<gene>
    <name evidence="5" type="ORF">CGL51_04640</name>
</gene>
<reference evidence="5 6" key="1">
    <citation type="submission" date="2017-07" db="EMBL/GenBank/DDBJ databases">
        <title>Draft genome sequence of aerobic hyperthermophilic archaea, Pyrobaculum aerophilum YKB31 and YKB32.</title>
        <authorList>
            <person name="Mochizuki T."/>
            <person name="Berliner A.J."/>
            <person name="Yoshida-Takashima Y."/>
            <person name="Takaki Y."/>
            <person name="Nunoura T."/>
            <person name="Takai K."/>
        </authorList>
    </citation>
    <scope>NUCLEOTIDE SEQUENCE [LARGE SCALE GENOMIC DNA]</scope>
    <source>
        <strain evidence="5 6">YKB31</strain>
    </source>
</reference>
<dbReference type="InterPro" id="IPR058240">
    <property type="entry name" value="rSAM_sf"/>
</dbReference>
<evidence type="ECO:0000259" key="4">
    <source>
        <dbReference type="PROSITE" id="PS51918"/>
    </source>
</evidence>
<proteinExistence type="predicted"/>
<dbReference type="RefSeq" id="WP_116420863.1">
    <property type="nucleotide sequence ID" value="NZ_NMUE01000010.1"/>
</dbReference>
<evidence type="ECO:0000256" key="1">
    <source>
        <dbReference type="ARBA" id="ARBA00022723"/>
    </source>
</evidence>
<dbReference type="InterPro" id="IPR040086">
    <property type="entry name" value="MJ0683-like"/>
</dbReference>
<dbReference type="GO" id="GO:0046872">
    <property type="term" value="F:metal ion binding"/>
    <property type="evidence" value="ECO:0007669"/>
    <property type="project" value="UniProtKB-KW"/>
</dbReference>
<dbReference type="Proteomes" id="UP000257123">
    <property type="component" value="Unassembled WGS sequence"/>
</dbReference>
<dbReference type="EMBL" id="NMUE01000010">
    <property type="protein sequence ID" value="RFA96799.1"/>
    <property type="molecule type" value="Genomic_DNA"/>
</dbReference>
<name>A0A371R0I5_9CREN</name>
<dbReference type="InterPro" id="IPR007197">
    <property type="entry name" value="rSAM"/>
</dbReference>
<evidence type="ECO:0000313" key="5">
    <source>
        <dbReference type="EMBL" id="RFA96799.1"/>
    </source>
</evidence>
<dbReference type="AlphaFoldDB" id="A0A371R0I5"/>
<dbReference type="CDD" id="cd01335">
    <property type="entry name" value="Radical_SAM"/>
    <property type="match status" value="1"/>
</dbReference>
<dbReference type="GO" id="GO:0051536">
    <property type="term" value="F:iron-sulfur cluster binding"/>
    <property type="evidence" value="ECO:0007669"/>
    <property type="project" value="UniProtKB-KW"/>
</dbReference>